<reference evidence="2 3" key="1">
    <citation type="journal article" date="2010" name="Nature">
        <title>The genome of a songbird.</title>
        <authorList>
            <person name="Warren W.C."/>
            <person name="Clayton D.F."/>
            <person name="Ellegren H."/>
            <person name="Arnold A.P."/>
            <person name="Hillier L.W."/>
            <person name="Kunstner A."/>
            <person name="Searle S."/>
            <person name="White S."/>
            <person name="Vilella A.J."/>
            <person name="Fairley S."/>
            <person name="Heger A."/>
            <person name="Kong L."/>
            <person name="Ponting C.P."/>
            <person name="Jarvis E.D."/>
            <person name="Mello C.V."/>
            <person name="Minx P."/>
            <person name="Lovell P."/>
            <person name="Velho T.A."/>
            <person name="Ferris M."/>
            <person name="Balakrishnan C.N."/>
            <person name="Sinha S."/>
            <person name="Blatti C."/>
            <person name="London S.E."/>
            <person name="Li Y."/>
            <person name="Lin Y.C."/>
            <person name="George J."/>
            <person name="Sweedler J."/>
            <person name="Southey B."/>
            <person name="Gunaratne P."/>
            <person name="Watson M."/>
            <person name="Nam K."/>
            <person name="Backstrom N."/>
            <person name="Smeds L."/>
            <person name="Nabholz B."/>
            <person name="Itoh Y."/>
            <person name="Whitney O."/>
            <person name="Pfenning A.R."/>
            <person name="Howard J."/>
            <person name="Volker M."/>
            <person name="Skinner B.M."/>
            <person name="Griffin D.K."/>
            <person name="Ye L."/>
            <person name="McLaren W.M."/>
            <person name="Flicek P."/>
            <person name="Quesada V."/>
            <person name="Velasco G."/>
            <person name="Lopez-Otin C."/>
            <person name="Puente X.S."/>
            <person name="Olender T."/>
            <person name="Lancet D."/>
            <person name="Smit A.F."/>
            <person name="Hubley R."/>
            <person name="Konkel M.K."/>
            <person name="Walker J.A."/>
            <person name="Batzer M.A."/>
            <person name="Gu W."/>
            <person name="Pollock D.D."/>
            <person name="Chen L."/>
            <person name="Cheng Z."/>
            <person name="Eichler E.E."/>
            <person name="Stapley J."/>
            <person name="Slate J."/>
            <person name="Ekblom R."/>
            <person name="Birkhead T."/>
            <person name="Burke T."/>
            <person name="Burt D."/>
            <person name="Scharff C."/>
            <person name="Adam I."/>
            <person name="Richard H."/>
            <person name="Sultan M."/>
            <person name="Soldatov A."/>
            <person name="Lehrach H."/>
            <person name="Edwards S.V."/>
            <person name="Yang S.P."/>
            <person name="Li X."/>
            <person name="Graves T."/>
            <person name="Fulton L."/>
            <person name="Nelson J."/>
            <person name="Chinwalla A."/>
            <person name="Hou S."/>
            <person name="Mardis E.R."/>
            <person name="Wilson R.K."/>
        </authorList>
    </citation>
    <scope>NUCLEOTIDE SEQUENCE [LARGE SCALE GENOMIC DNA]</scope>
</reference>
<reference evidence="2" key="2">
    <citation type="submission" date="2025-08" db="UniProtKB">
        <authorList>
            <consortium name="Ensembl"/>
        </authorList>
    </citation>
    <scope>IDENTIFICATION</scope>
</reference>
<feature type="region of interest" description="Disordered" evidence="1">
    <location>
        <begin position="181"/>
        <end position="221"/>
    </location>
</feature>
<dbReference type="GeneTree" id="ENSGT00390000017418"/>
<feature type="region of interest" description="Disordered" evidence="1">
    <location>
        <begin position="1"/>
        <end position="163"/>
    </location>
</feature>
<dbReference type="OMA" id="QSEIYVA"/>
<feature type="compositionally biased region" description="Pro residues" evidence="1">
    <location>
        <begin position="134"/>
        <end position="143"/>
    </location>
</feature>
<proteinExistence type="predicted"/>
<name>A0A674G712_TAEGU</name>
<protein>
    <submittedName>
        <fullName evidence="2">TMF1 regulated nuclear protein 1</fullName>
    </submittedName>
</protein>
<feature type="compositionally biased region" description="Low complexity" evidence="1">
    <location>
        <begin position="33"/>
        <end position="43"/>
    </location>
</feature>
<gene>
    <name evidence="2" type="primary">TRNP1</name>
</gene>
<evidence type="ECO:0000313" key="3">
    <source>
        <dbReference type="Proteomes" id="UP000007754"/>
    </source>
</evidence>
<sequence length="343" mass="34846">PLGELLSVPSDPSRPQLPFPTDPSEEFSSTTNAAGPVPYRAAPRPVPGTGTEPRPLTVPYRARAVPYRARGPISAGTGAVPSPGSHQCRHRCRTEPGVGSSPRRSGTCRAQPGAGAAPAHTEPRSVPSRSGLACPPPPSPVPVRSPYRSRPRRGRTAAAGTAPGLYIPAASLRRRSAPMAAAAAAAAPAPPSPGGGEAQRPSGGSGGGGGGGDKSGGGPGAVELAAARRRLVAAERRRRAAAELEGRVRQVHCALLHAELRLAARAETLGRLGAGVAQAQLALAAQSQRLQKGLRRRPRPRPGALLAAARALRSCVPWAPARSRGAAAGTPVRRLPAAGRATA</sequence>
<feature type="compositionally biased region" description="Gly residues" evidence="1">
    <location>
        <begin position="203"/>
        <end position="220"/>
    </location>
</feature>
<feature type="compositionally biased region" description="Low complexity" evidence="1">
    <location>
        <begin position="58"/>
        <end position="70"/>
    </location>
</feature>
<dbReference type="Proteomes" id="UP000007754">
    <property type="component" value="Chromosome 23"/>
</dbReference>
<evidence type="ECO:0000313" key="2">
    <source>
        <dbReference type="Ensembl" id="ENSTGUP00000018358.1"/>
    </source>
</evidence>
<feature type="region of interest" description="Disordered" evidence="1">
    <location>
        <begin position="321"/>
        <end position="343"/>
    </location>
</feature>
<reference evidence="2" key="3">
    <citation type="submission" date="2025-09" db="UniProtKB">
        <authorList>
            <consortium name="Ensembl"/>
        </authorList>
    </citation>
    <scope>IDENTIFICATION</scope>
</reference>
<evidence type="ECO:0000256" key="1">
    <source>
        <dbReference type="SAM" id="MobiDB-lite"/>
    </source>
</evidence>
<dbReference type="InParanoid" id="A0A674G712"/>
<dbReference type="Ensembl" id="ENSTGUT00000043676.1">
    <property type="protein sequence ID" value="ENSTGUP00000018358.1"/>
    <property type="gene ID" value="ENSTGUG00000027930.1"/>
</dbReference>
<dbReference type="AlphaFoldDB" id="A0A674G712"/>
<accession>A0A674G712</accession>
<keyword evidence="3" id="KW-1185">Reference proteome</keyword>
<organism evidence="2 3">
    <name type="scientific">Taeniopygia guttata</name>
    <name type="common">Zebra finch</name>
    <name type="synonym">Poephila guttata</name>
    <dbReference type="NCBI Taxonomy" id="59729"/>
    <lineage>
        <taxon>Eukaryota</taxon>
        <taxon>Metazoa</taxon>
        <taxon>Chordata</taxon>
        <taxon>Craniata</taxon>
        <taxon>Vertebrata</taxon>
        <taxon>Euteleostomi</taxon>
        <taxon>Archelosauria</taxon>
        <taxon>Archosauria</taxon>
        <taxon>Dinosauria</taxon>
        <taxon>Saurischia</taxon>
        <taxon>Theropoda</taxon>
        <taxon>Coelurosauria</taxon>
        <taxon>Aves</taxon>
        <taxon>Neognathae</taxon>
        <taxon>Neoaves</taxon>
        <taxon>Telluraves</taxon>
        <taxon>Australaves</taxon>
        <taxon>Passeriformes</taxon>
        <taxon>Passeroidea</taxon>
        <taxon>Estrildidae</taxon>
        <taxon>Estrildinae</taxon>
        <taxon>Taeniopygia</taxon>
    </lineage>
</organism>